<dbReference type="RefSeq" id="WP_115494768.1">
    <property type="nucleotide sequence ID" value="NZ_QRBE01000003.1"/>
</dbReference>
<dbReference type="Proteomes" id="UP000254258">
    <property type="component" value="Unassembled WGS sequence"/>
</dbReference>
<keyword evidence="2" id="KW-0472">Membrane</keyword>
<accession>A0A370X3Q2</accession>
<feature type="coiled-coil region" evidence="1">
    <location>
        <begin position="296"/>
        <end position="327"/>
    </location>
</feature>
<evidence type="ECO:0000313" key="3">
    <source>
        <dbReference type="EMBL" id="RDS82855.1"/>
    </source>
</evidence>
<feature type="coiled-coil region" evidence="1">
    <location>
        <begin position="192"/>
        <end position="219"/>
    </location>
</feature>
<keyword evidence="4" id="KW-1185">Reference proteome</keyword>
<dbReference type="OrthoDB" id="9838246at2"/>
<dbReference type="EMBL" id="QRBE01000003">
    <property type="protein sequence ID" value="RDS82855.1"/>
    <property type="molecule type" value="Genomic_DNA"/>
</dbReference>
<organism evidence="3 4">
    <name type="scientific">Dyella monticola</name>
    <dbReference type="NCBI Taxonomy" id="1927958"/>
    <lineage>
        <taxon>Bacteria</taxon>
        <taxon>Pseudomonadati</taxon>
        <taxon>Pseudomonadota</taxon>
        <taxon>Gammaproteobacteria</taxon>
        <taxon>Lysobacterales</taxon>
        <taxon>Rhodanobacteraceae</taxon>
        <taxon>Dyella</taxon>
    </lineage>
</organism>
<feature type="transmembrane region" description="Helical" evidence="2">
    <location>
        <begin position="42"/>
        <end position="64"/>
    </location>
</feature>
<keyword evidence="2" id="KW-0812">Transmembrane</keyword>
<evidence type="ECO:0000313" key="4">
    <source>
        <dbReference type="Proteomes" id="UP000254258"/>
    </source>
</evidence>
<protein>
    <submittedName>
        <fullName evidence="3">Uncharacterized protein</fullName>
    </submittedName>
</protein>
<evidence type="ECO:0000256" key="1">
    <source>
        <dbReference type="SAM" id="Coils"/>
    </source>
</evidence>
<feature type="transmembrane region" description="Helical" evidence="2">
    <location>
        <begin position="12"/>
        <end position="30"/>
    </location>
</feature>
<dbReference type="AlphaFoldDB" id="A0A370X3Q2"/>
<keyword evidence="1" id="KW-0175">Coiled coil</keyword>
<keyword evidence="2" id="KW-1133">Transmembrane helix</keyword>
<name>A0A370X3Q2_9GAMM</name>
<reference evidence="3 4" key="1">
    <citation type="submission" date="2018-07" db="EMBL/GenBank/DDBJ databases">
        <title>Dyella monticola sp. nov. and Dyella psychrodurans sp. nov. isolated from monsoon evergreen broad-leaved forest soil of Dinghu Mountain, China.</title>
        <authorList>
            <person name="Gao Z."/>
            <person name="Qiu L."/>
        </authorList>
    </citation>
    <scope>NUCLEOTIDE SEQUENCE [LARGE SCALE GENOMIC DNA]</scope>
    <source>
        <strain evidence="3 4">4G-K06</strain>
    </source>
</reference>
<proteinExistence type="predicted"/>
<sequence>MQTADIGAGGAIVWSLALLAAAIAAAILLYGTPTNPTHVGLVIGHVLGGVLVALLIGGLFCWLAKTRFRRTLLVTWTIVLPVAYGSVLLDNQQQQRAQGVHQALVSLTKAMDSKNPASSTSVPSTTNGTASINSASASSLQIAIEHITQDSIVFKQKEAIRLQAQRDLHLEMALTPQRLVSAQGIAASRQSLERYRSMLAEHQIELKAFEDRNQSYLAEIRQPLRTTVLTGFLQSRAQGDEAFARFFAVENRYIGTAEQVLNVAQQALGRSHLDFTGKLMLPEPMHTQIQGLAQTLNEEVFEERAAKQELQSLKAEHEQAMDRLLQQGTPSSL</sequence>
<evidence type="ECO:0000256" key="2">
    <source>
        <dbReference type="SAM" id="Phobius"/>
    </source>
</evidence>
<comment type="caution">
    <text evidence="3">The sequence shown here is derived from an EMBL/GenBank/DDBJ whole genome shotgun (WGS) entry which is preliminary data.</text>
</comment>
<gene>
    <name evidence="3" type="ORF">DWU98_06855</name>
</gene>
<feature type="transmembrane region" description="Helical" evidence="2">
    <location>
        <begin position="71"/>
        <end position="89"/>
    </location>
</feature>